<keyword evidence="1" id="KW-0472">Membrane</keyword>
<feature type="transmembrane region" description="Helical" evidence="1">
    <location>
        <begin position="28"/>
        <end position="47"/>
    </location>
</feature>
<name>A0A4Q7E098_9GAMM</name>
<gene>
    <name evidence="2" type="ORF">C3B51_19830</name>
</gene>
<organism evidence="2 3">
    <name type="scientific">Pseudoalteromonas rubra</name>
    <dbReference type="NCBI Taxonomy" id="43658"/>
    <lineage>
        <taxon>Bacteria</taxon>
        <taxon>Pseudomonadati</taxon>
        <taxon>Pseudomonadota</taxon>
        <taxon>Gammaproteobacteria</taxon>
        <taxon>Alteromonadales</taxon>
        <taxon>Pseudoalteromonadaceae</taxon>
        <taxon>Pseudoalteromonas</taxon>
    </lineage>
</organism>
<feature type="transmembrane region" description="Helical" evidence="1">
    <location>
        <begin position="6"/>
        <end position="23"/>
    </location>
</feature>
<dbReference type="EMBL" id="PPUZ01000066">
    <property type="protein sequence ID" value="RZM74409.1"/>
    <property type="molecule type" value="Genomic_DNA"/>
</dbReference>
<evidence type="ECO:0000313" key="3">
    <source>
        <dbReference type="Proteomes" id="UP000292345"/>
    </source>
</evidence>
<keyword evidence="1" id="KW-0812">Transmembrane</keyword>
<feature type="transmembrane region" description="Helical" evidence="1">
    <location>
        <begin position="101"/>
        <end position="125"/>
    </location>
</feature>
<sequence length="174" mass="20772">MEYIAYINLPICLIALCFAWRNVNARWFLISLAAIELIDLAMLPIVQEWRTHYYLWAVFMNILFFVVVLGRMFWARQLYKLTGSKYFIKLRLEYQLSQQEAAICFLFLVSLVINLLVWFEILMYVNFVIDTPYLYSYVLNPIQSVLHILECLAVMTFITKLPKSDKRMTYDYSN</sequence>
<comment type="caution">
    <text evidence="2">The sequence shown here is derived from an EMBL/GenBank/DDBJ whole genome shotgun (WGS) entry which is preliminary data.</text>
</comment>
<evidence type="ECO:0000256" key="1">
    <source>
        <dbReference type="SAM" id="Phobius"/>
    </source>
</evidence>
<feature type="transmembrane region" description="Helical" evidence="1">
    <location>
        <begin position="137"/>
        <end position="158"/>
    </location>
</feature>
<dbReference type="AlphaFoldDB" id="A0A4Q7E098"/>
<evidence type="ECO:0000313" key="2">
    <source>
        <dbReference type="EMBL" id="RZM74409.1"/>
    </source>
</evidence>
<accession>A0A4Q7E098</accession>
<protein>
    <submittedName>
        <fullName evidence="2">Uncharacterized protein</fullName>
    </submittedName>
</protein>
<reference evidence="2 3" key="1">
    <citation type="submission" date="2018-01" db="EMBL/GenBank/DDBJ databases">
        <title>Co-occurrence of chitin degradation, pigmentation and bioactivity in marine Pseudoalteromonas.</title>
        <authorList>
            <person name="Paulsen S."/>
            <person name="Gram L."/>
            <person name="Machado H."/>
        </authorList>
    </citation>
    <scope>NUCLEOTIDE SEQUENCE [LARGE SCALE GENOMIC DNA]</scope>
    <source>
        <strain evidence="2 3">S1946</strain>
    </source>
</reference>
<proteinExistence type="predicted"/>
<keyword evidence="1" id="KW-1133">Transmembrane helix</keyword>
<feature type="transmembrane region" description="Helical" evidence="1">
    <location>
        <begin position="53"/>
        <end position="74"/>
    </location>
</feature>
<dbReference type="Proteomes" id="UP000292345">
    <property type="component" value="Unassembled WGS sequence"/>
</dbReference>